<evidence type="ECO:0000256" key="6">
    <source>
        <dbReference type="SAM" id="Phobius"/>
    </source>
</evidence>
<accession>A0ABR7GQR6</accession>
<feature type="transmembrane region" description="Helical" evidence="6">
    <location>
        <begin position="26"/>
        <end position="45"/>
    </location>
</feature>
<evidence type="ECO:0000259" key="7">
    <source>
        <dbReference type="Pfam" id="PF04138"/>
    </source>
</evidence>
<dbReference type="InterPro" id="IPR007267">
    <property type="entry name" value="GtrA_DPMS_TM"/>
</dbReference>
<comment type="subcellular location">
    <subcellularLocation>
        <location evidence="1">Membrane</location>
        <topology evidence="1">Multi-pass membrane protein</topology>
    </subcellularLocation>
</comment>
<keyword evidence="5 6" id="KW-0472">Membrane</keyword>
<comment type="caution">
    <text evidence="8">The sequence shown here is derived from an EMBL/GenBank/DDBJ whole genome shotgun (WGS) entry which is preliminary data.</text>
</comment>
<feature type="transmembrane region" description="Helical" evidence="6">
    <location>
        <begin position="99"/>
        <end position="118"/>
    </location>
</feature>
<evidence type="ECO:0000313" key="8">
    <source>
        <dbReference type="EMBL" id="MBC5696656.1"/>
    </source>
</evidence>
<dbReference type="Proteomes" id="UP000641741">
    <property type="component" value="Unassembled WGS sequence"/>
</dbReference>
<keyword evidence="3 6" id="KW-0812">Transmembrane</keyword>
<keyword evidence="9" id="KW-1185">Reference proteome</keyword>
<evidence type="ECO:0000256" key="3">
    <source>
        <dbReference type="ARBA" id="ARBA00022692"/>
    </source>
</evidence>
<gene>
    <name evidence="8" type="ORF">H8S02_12035</name>
</gene>
<feature type="transmembrane region" description="Helical" evidence="6">
    <location>
        <begin position="57"/>
        <end position="78"/>
    </location>
</feature>
<evidence type="ECO:0000313" key="9">
    <source>
        <dbReference type="Proteomes" id="UP000641741"/>
    </source>
</evidence>
<comment type="similarity">
    <text evidence="2">Belongs to the GtrA family.</text>
</comment>
<protein>
    <submittedName>
        <fullName evidence="8">GtrA family protein</fullName>
    </submittedName>
</protein>
<dbReference type="EMBL" id="JACOPK010000013">
    <property type="protein sequence ID" value="MBC5696656.1"/>
    <property type="molecule type" value="Genomic_DNA"/>
</dbReference>
<name>A0ABR7GQR6_9FIRM</name>
<reference evidence="8 9" key="1">
    <citation type="submission" date="2020-08" db="EMBL/GenBank/DDBJ databases">
        <title>Genome public.</title>
        <authorList>
            <person name="Liu C."/>
            <person name="Sun Q."/>
        </authorList>
    </citation>
    <scope>NUCLEOTIDE SEQUENCE [LARGE SCALE GENOMIC DNA]</scope>
    <source>
        <strain evidence="8 9">M2</strain>
    </source>
</reference>
<keyword evidence="4 6" id="KW-1133">Transmembrane helix</keyword>
<dbReference type="PANTHER" id="PTHR38459">
    <property type="entry name" value="PROPHAGE BACTOPRENOL-LINKED GLUCOSE TRANSLOCASE HOMOLOG"/>
    <property type="match status" value="1"/>
</dbReference>
<proteinExistence type="inferred from homology"/>
<evidence type="ECO:0000256" key="4">
    <source>
        <dbReference type="ARBA" id="ARBA00022989"/>
    </source>
</evidence>
<sequence>MDIWDRIMQLPILRIFEPLYARNKEILLYLFFGGITVILSVSIYAFQTQCMKVNELIANAIAWIICVIFQFFTNRIWVFQSTASSGKSCFRQMIEFTGGRLITLILEEIILAVFITWLSWNSLAVKLAAQIIVIVLNYIISKLVVFHE</sequence>
<dbReference type="PANTHER" id="PTHR38459:SF5">
    <property type="entry name" value="CELL WALL TEICHOIC ACID GLYCOSYLATION PROTEIN GTCA"/>
    <property type="match status" value="1"/>
</dbReference>
<feature type="transmembrane region" description="Helical" evidence="6">
    <location>
        <begin position="124"/>
        <end position="145"/>
    </location>
</feature>
<evidence type="ECO:0000256" key="1">
    <source>
        <dbReference type="ARBA" id="ARBA00004141"/>
    </source>
</evidence>
<evidence type="ECO:0000256" key="5">
    <source>
        <dbReference type="ARBA" id="ARBA00023136"/>
    </source>
</evidence>
<dbReference type="Pfam" id="PF04138">
    <property type="entry name" value="GtrA_DPMS_TM"/>
    <property type="match status" value="1"/>
</dbReference>
<dbReference type="InterPro" id="IPR051401">
    <property type="entry name" value="GtrA_CellWall_Glycosyl"/>
</dbReference>
<feature type="domain" description="GtrA/DPMS transmembrane" evidence="7">
    <location>
        <begin position="29"/>
        <end position="146"/>
    </location>
</feature>
<organism evidence="8 9">
    <name type="scientific">Agathobaculum hominis</name>
    <dbReference type="NCBI Taxonomy" id="2763014"/>
    <lineage>
        <taxon>Bacteria</taxon>
        <taxon>Bacillati</taxon>
        <taxon>Bacillota</taxon>
        <taxon>Clostridia</taxon>
        <taxon>Eubacteriales</taxon>
        <taxon>Butyricicoccaceae</taxon>
        <taxon>Agathobaculum</taxon>
    </lineage>
</organism>
<evidence type="ECO:0000256" key="2">
    <source>
        <dbReference type="ARBA" id="ARBA00009399"/>
    </source>
</evidence>